<accession>A0ABU1A4D6</accession>
<reference evidence="1 2" key="1">
    <citation type="submission" date="2023-08" db="EMBL/GenBank/DDBJ databases">
        <title>Mesonia sp. MT50, isolated from deep-sea sediment of the Mariana Trench.</title>
        <authorList>
            <person name="Fu H."/>
        </authorList>
    </citation>
    <scope>NUCLEOTIDE SEQUENCE [LARGE SCALE GENOMIC DNA]</scope>
    <source>
        <strain evidence="1 2">MT50</strain>
    </source>
</reference>
<keyword evidence="2" id="KW-1185">Reference proteome</keyword>
<evidence type="ECO:0000313" key="1">
    <source>
        <dbReference type="EMBL" id="MDQ7918563.1"/>
    </source>
</evidence>
<gene>
    <name evidence="1" type="ORF">RBU60_13370</name>
</gene>
<name>A0ABU1A4D6_9FLAO</name>
<dbReference type="RefSeq" id="WP_308865559.1">
    <property type="nucleotide sequence ID" value="NZ_JAVHUL010000052.1"/>
</dbReference>
<evidence type="ECO:0008006" key="3">
    <source>
        <dbReference type="Google" id="ProtNLM"/>
    </source>
</evidence>
<comment type="caution">
    <text evidence="1">The sequence shown here is derived from an EMBL/GenBank/DDBJ whole genome shotgun (WGS) entry which is preliminary data.</text>
</comment>
<organism evidence="1 2">
    <name type="scientific">Mesonia profundi</name>
    <dbReference type="NCBI Taxonomy" id="3070998"/>
    <lineage>
        <taxon>Bacteria</taxon>
        <taxon>Pseudomonadati</taxon>
        <taxon>Bacteroidota</taxon>
        <taxon>Flavobacteriia</taxon>
        <taxon>Flavobacteriales</taxon>
        <taxon>Flavobacteriaceae</taxon>
        <taxon>Mesonia</taxon>
    </lineage>
</organism>
<proteinExistence type="predicted"/>
<protein>
    <recommendedName>
        <fullName evidence="3">DUF4369 domain-containing protein</fullName>
    </recommendedName>
</protein>
<dbReference type="Proteomes" id="UP001230915">
    <property type="component" value="Unassembled WGS sequence"/>
</dbReference>
<sequence length="213" mass="24733">MKLKINPLILLFVFTACQNDQKKKEAVEDYNLKIELEALNLQVDSIALKPANKKQQMTVVYKNNAALFLVEDSINDLYNLKLYTSKDIVNKKIWLQGSDILIKGELTPQLSIDTVINSPLYYKIQENSKTLKRLFKEDENNPEIDAFFLRKIEELLDSPVSFSMADTYMYRNKKNISKLQDLKDILDKQPKNLKTHSLSIHPKLNRAITQLEK</sequence>
<dbReference type="EMBL" id="JAVHUL010000052">
    <property type="protein sequence ID" value="MDQ7918563.1"/>
    <property type="molecule type" value="Genomic_DNA"/>
</dbReference>
<dbReference type="PROSITE" id="PS51257">
    <property type="entry name" value="PROKAR_LIPOPROTEIN"/>
    <property type="match status" value="1"/>
</dbReference>
<evidence type="ECO:0000313" key="2">
    <source>
        <dbReference type="Proteomes" id="UP001230915"/>
    </source>
</evidence>